<dbReference type="Proteomes" id="UP000321129">
    <property type="component" value="Unassembled WGS sequence"/>
</dbReference>
<dbReference type="InterPro" id="IPR014004">
    <property type="entry name" value="Transpt-assoc_nodulatn_dom_bac"/>
</dbReference>
<dbReference type="AlphaFoldDB" id="A0A5C6U8Y0"/>
<dbReference type="Pfam" id="PF04972">
    <property type="entry name" value="BON"/>
    <property type="match status" value="3"/>
</dbReference>
<comment type="caution">
    <text evidence="3">The sequence shown here is derived from an EMBL/GenBank/DDBJ whole genome shotgun (WGS) entry which is preliminary data.</text>
</comment>
<sequence>MKTDSQLQRDVLDELAWEPSVDHAEIGVAVTDGVVTLSGIVQSYTEKVAAEKATRRVKGVKAIAEELTVRYDFQSKTADSEIAQRVSAVMSWDPLVPDDRIDVTVEKGVVKLTGEVDWNYQKQRAFKAASKISGVTGIANLVRIEQSVDTGDIKRRIEDAFKRQAHLESSKVNVVADGHKIRLGGRVNSWHERGIAERAAWSAPGVNHVEDNIIVG</sequence>
<dbReference type="PROSITE" id="PS50914">
    <property type="entry name" value="BON"/>
    <property type="match status" value="3"/>
</dbReference>
<keyword evidence="4" id="KW-1185">Reference proteome</keyword>
<keyword evidence="1" id="KW-0732">Signal</keyword>
<dbReference type="PANTHER" id="PTHR34606">
    <property type="entry name" value="BON DOMAIN-CONTAINING PROTEIN"/>
    <property type="match status" value="1"/>
</dbReference>
<dbReference type="InterPro" id="IPR051686">
    <property type="entry name" value="Lipoprotein_DolP"/>
</dbReference>
<dbReference type="RefSeq" id="WP_147123208.1">
    <property type="nucleotide sequence ID" value="NZ_VOPY01000002.1"/>
</dbReference>
<accession>A0A5C6U8Y0</accession>
<protein>
    <submittedName>
        <fullName evidence="3">BON domain-containing protein</fullName>
    </submittedName>
</protein>
<feature type="domain" description="BON" evidence="2">
    <location>
        <begin position="78"/>
        <end position="146"/>
    </location>
</feature>
<organism evidence="3 4">
    <name type="scientific">Flavisphingopyxis soli</name>
    <dbReference type="NCBI Taxonomy" id="2601267"/>
    <lineage>
        <taxon>Bacteria</taxon>
        <taxon>Pseudomonadati</taxon>
        <taxon>Pseudomonadota</taxon>
        <taxon>Alphaproteobacteria</taxon>
        <taxon>Sphingomonadales</taxon>
        <taxon>Sphingopyxidaceae</taxon>
        <taxon>Flavisphingopyxis</taxon>
    </lineage>
</organism>
<dbReference type="Gene3D" id="3.30.1340.30">
    <property type="match status" value="3"/>
</dbReference>
<name>A0A5C6U8Y0_9SPHN</name>
<evidence type="ECO:0000259" key="2">
    <source>
        <dbReference type="PROSITE" id="PS50914"/>
    </source>
</evidence>
<dbReference type="InterPro" id="IPR007055">
    <property type="entry name" value="BON_dom"/>
</dbReference>
<feature type="domain" description="BON" evidence="2">
    <location>
        <begin position="149"/>
        <end position="216"/>
    </location>
</feature>
<proteinExistence type="predicted"/>
<dbReference type="SMART" id="SM00749">
    <property type="entry name" value="BON"/>
    <property type="match status" value="3"/>
</dbReference>
<reference evidence="3 4" key="1">
    <citation type="submission" date="2019-08" db="EMBL/GenBank/DDBJ databases">
        <title>Sphingorhabdus soil sp. nov., isolated from arctic soil.</title>
        <authorList>
            <person name="Liu Y."/>
        </authorList>
    </citation>
    <scope>NUCLEOTIDE SEQUENCE [LARGE SCALE GENOMIC DNA]</scope>
    <source>
        <strain evidence="3 4">D-2Q-5-6</strain>
    </source>
</reference>
<feature type="domain" description="BON" evidence="2">
    <location>
        <begin position="3"/>
        <end position="71"/>
    </location>
</feature>
<dbReference type="PANTHER" id="PTHR34606:SF4">
    <property type="entry name" value="OUTER MEMBRANE LIPOPROTEIN DOLP"/>
    <property type="match status" value="1"/>
</dbReference>
<evidence type="ECO:0000313" key="3">
    <source>
        <dbReference type="EMBL" id="TXC69254.1"/>
    </source>
</evidence>
<dbReference type="OrthoDB" id="870892at2"/>
<evidence type="ECO:0000313" key="4">
    <source>
        <dbReference type="Proteomes" id="UP000321129"/>
    </source>
</evidence>
<dbReference type="EMBL" id="VOPY01000002">
    <property type="protein sequence ID" value="TXC69254.1"/>
    <property type="molecule type" value="Genomic_DNA"/>
</dbReference>
<gene>
    <name evidence="3" type="ORF">FSZ31_10110</name>
</gene>
<evidence type="ECO:0000256" key="1">
    <source>
        <dbReference type="ARBA" id="ARBA00022729"/>
    </source>
</evidence>